<evidence type="ECO:0000313" key="2">
    <source>
        <dbReference type="EMBL" id="KAJ6707991.1"/>
    </source>
</evidence>
<dbReference type="EMBL" id="JAPFFL010000008">
    <property type="protein sequence ID" value="KAJ6707991.1"/>
    <property type="molecule type" value="Genomic_DNA"/>
</dbReference>
<proteinExistence type="predicted"/>
<keyword evidence="3" id="KW-1185">Reference proteome</keyword>
<dbReference type="AlphaFoldDB" id="A0A9Q0QKJ4"/>
<accession>A0A9Q0QKJ4</accession>
<dbReference type="PANTHER" id="PTHR42678:SF25">
    <property type="entry name" value="AMIDASE C869.01"/>
    <property type="match status" value="1"/>
</dbReference>
<protein>
    <recommendedName>
        <fullName evidence="1">Amidase domain-containing protein</fullName>
    </recommendedName>
</protein>
<reference evidence="2" key="2">
    <citation type="journal article" date="2023" name="Int. J. Mol. Sci.">
        <title>De Novo Assembly and Annotation of 11 Diverse Shrub Willow (Salix) Genomes Reveals Novel Gene Organization in Sex-Linked Regions.</title>
        <authorList>
            <person name="Hyden B."/>
            <person name="Feng K."/>
            <person name="Yates T.B."/>
            <person name="Jawdy S."/>
            <person name="Cereghino C."/>
            <person name="Smart L.B."/>
            <person name="Muchero W."/>
        </authorList>
    </citation>
    <scope>NUCLEOTIDE SEQUENCE [LARGE SCALE GENOMIC DNA]</scope>
    <source>
        <tissue evidence="2">Shoot tip</tissue>
    </source>
</reference>
<dbReference type="Gene3D" id="3.90.1300.10">
    <property type="entry name" value="Amidase signature (AS) domain"/>
    <property type="match status" value="1"/>
</dbReference>
<dbReference type="SUPFAM" id="SSF75304">
    <property type="entry name" value="Amidase signature (AS) enzymes"/>
    <property type="match status" value="1"/>
</dbReference>
<dbReference type="OrthoDB" id="566138at2759"/>
<dbReference type="InterPro" id="IPR036928">
    <property type="entry name" value="AS_sf"/>
</dbReference>
<organism evidence="2 3">
    <name type="scientific">Salix viminalis</name>
    <name type="common">Common osier</name>
    <name type="synonym">Basket willow</name>
    <dbReference type="NCBI Taxonomy" id="40686"/>
    <lineage>
        <taxon>Eukaryota</taxon>
        <taxon>Viridiplantae</taxon>
        <taxon>Streptophyta</taxon>
        <taxon>Embryophyta</taxon>
        <taxon>Tracheophyta</taxon>
        <taxon>Spermatophyta</taxon>
        <taxon>Magnoliopsida</taxon>
        <taxon>eudicotyledons</taxon>
        <taxon>Gunneridae</taxon>
        <taxon>Pentapetalae</taxon>
        <taxon>rosids</taxon>
        <taxon>fabids</taxon>
        <taxon>Malpighiales</taxon>
        <taxon>Salicaceae</taxon>
        <taxon>Saliceae</taxon>
        <taxon>Salix</taxon>
    </lineage>
</organism>
<dbReference type="InterPro" id="IPR023631">
    <property type="entry name" value="Amidase_dom"/>
</dbReference>
<sequence>MKNLKNPARSLLYLSPSTDFSTSAFFVLEVNPDALEQAGKADEERERNKGKLFLGDLHGIPVLLKDSIGTRDKLNTTCGSYALVGSEVARDAHVVEKLRNAGAVILGKASLSEWYQCRSFDIPDGWCARGGLAKNPYVKSGNPCGSSSGSAISVAANMVAVSLGTETDGSIICPADHNSVVGLKPTVGLTSRAGVIPISPRQDTIGPICRTVSDAVYVLDAIFLRKDGLKGKRVGVVRNPFFDSFNDSTVISTFNHHLKVLRQGGASIVDNLQIDNIDVILDPYQSGEVMVMLAEFKLTIKQYLEELIKSPVRSLADIIAFNNNNPDLESMSKYGQELLIAAEMTNGVGEEEKKAVELMEQLSEEGFEKMMKENDLDAMLTLGVDVSTVLAIGGYPAVTVPAGYDSKGKPFGICFGGLKGNGTKADRGCLCF</sequence>
<dbReference type="Pfam" id="PF01425">
    <property type="entry name" value="Amidase"/>
    <property type="match status" value="1"/>
</dbReference>
<dbReference type="Proteomes" id="UP001151529">
    <property type="component" value="Chromosome 4"/>
</dbReference>
<dbReference type="PANTHER" id="PTHR42678">
    <property type="entry name" value="AMIDASE"/>
    <property type="match status" value="1"/>
</dbReference>
<reference evidence="2" key="1">
    <citation type="submission" date="2022-11" db="EMBL/GenBank/DDBJ databases">
        <authorList>
            <person name="Hyden B.L."/>
            <person name="Feng K."/>
            <person name="Yates T."/>
            <person name="Jawdy S."/>
            <person name="Smart L.B."/>
            <person name="Muchero W."/>
        </authorList>
    </citation>
    <scope>NUCLEOTIDE SEQUENCE</scope>
    <source>
        <tissue evidence="2">Shoot tip</tissue>
    </source>
</reference>
<name>A0A9Q0QKJ4_SALVM</name>
<feature type="domain" description="Amidase" evidence="1">
    <location>
        <begin position="26"/>
        <end position="415"/>
    </location>
</feature>
<evidence type="ECO:0000259" key="1">
    <source>
        <dbReference type="Pfam" id="PF01425"/>
    </source>
</evidence>
<gene>
    <name evidence="2" type="ORF">OIU85_028283</name>
</gene>
<comment type="caution">
    <text evidence="2">The sequence shown here is derived from an EMBL/GenBank/DDBJ whole genome shotgun (WGS) entry which is preliminary data.</text>
</comment>
<evidence type="ECO:0000313" key="3">
    <source>
        <dbReference type="Proteomes" id="UP001151529"/>
    </source>
</evidence>